<feature type="binding site" evidence="8">
    <location>
        <begin position="151"/>
        <end position="154"/>
    </location>
    <ligand>
        <name>ATP</name>
        <dbReference type="ChEBI" id="CHEBI:30616"/>
    </ligand>
</feature>
<dbReference type="HAMAP" id="MF_00158">
    <property type="entry name" value="PanC"/>
    <property type="match status" value="1"/>
</dbReference>
<evidence type="ECO:0000256" key="8">
    <source>
        <dbReference type="HAMAP-Rule" id="MF_00158"/>
    </source>
</evidence>
<dbReference type="Proteomes" id="UP001221519">
    <property type="component" value="Chromosome"/>
</dbReference>
<dbReference type="InterPro" id="IPR003721">
    <property type="entry name" value="Pantoate_ligase"/>
</dbReference>
<dbReference type="RefSeq" id="WP_047911165.1">
    <property type="nucleotide sequence ID" value="NZ_CP118101.1"/>
</dbReference>
<keyword evidence="5 8" id="KW-0547">Nucleotide-binding</keyword>
<evidence type="ECO:0000313" key="10">
    <source>
        <dbReference type="EMBL" id="WDI00917.1"/>
    </source>
</evidence>
<organism evidence="9 11">
    <name type="scientific">Paenibacillus urinalis</name>
    <dbReference type="NCBI Taxonomy" id="521520"/>
    <lineage>
        <taxon>Bacteria</taxon>
        <taxon>Bacillati</taxon>
        <taxon>Bacillota</taxon>
        <taxon>Bacilli</taxon>
        <taxon>Bacillales</taxon>
        <taxon>Paenibacillaceae</taxon>
        <taxon>Paenibacillus</taxon>
    </lineage>
</organism>
<comment type="function">
    <text evidence="8">Catalyzes the condensation of pantoate with beta-alanine in an ATP-dependent reaction via a pantoyl-adenylate intermediate.</text>
</comment>
<feature type="active site" description="Proton donor" evidence="8">
    <location>
        <position position="41"/>
    </location>
</feature>
<keyword evidence="4 8" id="KW-0566">Pantothenate biosynthesis</keyword>
<dbReference type="InterPro" id="IPR004821">
    <property type="entry name" value="Cyt_trans-like"/>
</dbReference>
<dbReference type="CDD" id="cd00560">
    <property type="entry name" value="PanC"/>
    <property type="match status" value="1"/>
</dbReference>
<dbReference type="GO" id="GO:0005829">
    <property type="term" value="C:cytosol"/>
    <property type="evidence" value="ECO:0007669"/>
    <property type="project" value="TreeGrafter"/>
</dbReference>
<dbReference type="InterPro" id="IPR014729">
    <property type="entry name" value="Rossmann-like_a/b/a_fold"/>
</dbReference>
<comment type="miscellaneous">
    <text evidence="8">The reaction proceeds by a bi uni uni bi ping pong mechanism.</text>
</comment>
<evidence type="ECO:0000256" key="3">
    <source>
        <dbReference type="ARBA" id="ARBA00022598"/>
    </source>
</evidence>
<sequence>MITVRNIEELRAQIASMKKNVLGKEPAVGLVPTMGFLHEGHASLMREARKNNDIVVLSIFVNPIQFGPNEDFETYPRDEQRDLGIADKEGIDIVFIPTVEVMYPHPTKTKIRVADITDRLCGASRPGHFDGVTTVVAKLFNMVQPDNAYFGMKDAQQVAVLSQMVLDLNMPINIVPCPIVREADGLALSSRNVYLSSKERKEALALSRSLKLAQWKTEQQEDATVGQIRKLIIDEINTSETAVIDYVDILTFPGLEPIEDRVQITEPDDVIIALAVKFGKTRLIDNHRLQKTEVLSRV</sequence>
<comment type="similarity">
    <text evidence="2 8">Belongs to the pantothenate synthetase family.</text>
</comment>
<evidence type="ECO:0000256" key="4">
    <source>
        <dbReference type="ARBA" id="ARBA00022655"/>
    </source>
</evidence>
<dbReference type="EMBL" id="CP118108">
    <property type="protein sequence ID" value="WDI00917.1"/>
    <property type="molecule type" value="Genomic_DNA"/>
</dbReference>
<dbReference type="Proteomes" id="UP001220962">
    <property type="component" value="Chromosome"/>
</dbReference>
<evidence type="ECO:0000313" key="12">
    <source>
        <dbReference type="Proteomes" id="UP001221519"/>
    </source>
</evidence>
<feature type="binding site" evidence="8">
    <location>
        <begin position="34"/>
        <end position="41"/>
    </location>
    <ligand>
        <name>ATP</name>
        <dbReference type="ChEBI" id="CHEBI:30616"/>
    </ligand>
</feature>
<evidence type="ECO:0000256" key="5">
    <source>
        <dbReference type="ARBA" id="ARBA00022741"/>
    </source>
</evidence>
<comment type="pathway">
    <text evidence="1 8">Cofactor biosynthesis; (R)-pantothenate biosynthesis; (R)-pantothenate from (R)-pantoate and beta-alanine: step 1/1.</text>
</comment>
<evidence type="ECO:0000256" key="6">
    <source>
        <dbReference type="ARBA" id="ARBA00022840"/>
    </source>
</evidence>
<comment type="catalytic activity">
    <reaction evidence="7 8">
        <text>(R)-pantoate + beta-alanine + ATP = (R)-pantothenate + AMP + diphosphate + H(+)</text>
        <dbReference type="Rhea" id="RHEA:10912"/>
        <dbReference type="ChEBI" id="CHEBI:15378"/>
        <dbReference type="ChEBI" id="CHEBI:15980"/>
        <dbReference type="ChEBI" id="CHEBI:29032"/>
        <dbReference type="ChEBI" id="CHEBI:30616"/>
        <dbReference type="ChEBI" id="CHEBI:33019"/>
        <dbReference type="ChEBI" id="CHEBI:57966"/>
        <dbReference type="ChEBI" id="CHEBI:456215"/>
        <dbReference type="EC" id="6.3.2.1"/>
    </reaction>
</comment>
<dbReference type="EMBL" id="CP118101">
    <property type="protein sequence ID" value="WDH81203.1"/>
    <property type="molecule type" value="Genomic_DNA"/>
</dbReference>
<proteinExistence type="inferred from homology"/>
<comment type="subunit">
    <text evidence="8">Homodimer.</text>
</comment>
<dbReference type="Pfam" id="PF02569">
    <property type="entry name" value="Pantoate_ligase"/>
    <property type="match status" value="1"/>
</dbReference>
<evidence type="ECO:0000256" key="1">
    <source>
        <dbReference type="ARBA" id="ARBA00004990"/>
    </source>
</evidence>
<keyword evidence="6 8" id="KW-0067">ATP-binding</keyword>
<keyword evidence="12" id="KW-1185">Reference proteome</keyword>
<protein>
    <recommendedName>
        <fullName evidence="8">Pantothenate synthetase</fullName>
        <shortName evidence="8">PS</shortName>
        <ecNumber evidence="8">6.3.2.1</ecNumber>
    </recommendedName>
    <alternativeName>
        <fullName evidence="8">Pantoate--beta-alanine ligase</fullName>
    </alternativeName>
    <alternativeName>
        <fullName evidence="8">Pantoate-activating enzyme</fullName>
    </alternativeName>
</protein>
<dbReference type="PANTHER" id="PTHR21299:SF1">
    <property type="entry name" value="PANTOATE--BETA-ALANINE LIGASE"/>
    <property type="match status" value="1"/>
</dbReference>
<dbReference type="PANTHER" id="PTHR21299">
    <property type="entry name" value="CYTIDYLATE KINASE/PANTOATE-BETA-ALANINE LIGASE"/>
    <property type="match status" value="1"/>
</dbReference>
<keyword evidence="8" id="KW-0963">Cytoplasm</keyword>
<dbReference type="EC" id="6.3.2.1" evidence="8"/>
<dbReference type="FunFam" id="3.40.50.620:FF:000013">
    <property type="entry name" value="Pantothenate synthetase"/>
    <property type="match status" value="1"/>
</dbReference>
<gene>
    <name evidence="8 9" type="primary">panC</name>
    <name evidence="9" type="ORF">PUW23_16895</name>
    <name evidence="10" type="ORF">PUW25_16720</name>
</gene>
<evidence type="ECO:0000256" key="7">
    <source>
        <dbReference type="ARBA" id="ARBA00048258"/>
    </source>
</evidence>
<dbReference type="Gene3D" id="3.30.1300.10">
    <property type="entry name" value="Pantoate-beta-alanine ligase, C-terminal domain"/>
    <property type="match status" value="1"/>
</dbReference>
<dbReference type="Gene3D" id="3.40.50.620">
    <property type="entry name" value="HUPs"/>
    <property type="match status" value="1"/>
</dbReference>
<dbReference type="NCBIfam" id="TIGR00125">
    <property type="entry name" value="cyt_tran_rel"/>
    <property type="match status" value="1"/>
</dbReference>
<feature type="binding site" evidence="8">
    <location>
        <position position="180"/>
    </location>
    <ligand>
        <name>ATP</name>
        <dbReference type="ChEBI" id="CHEBI:30616"/>
    </ligand>
</feature>
<dbReference type="GO" id="GO:0005524">
    <property type="term" value="F:ATP binding"/>
    <property type="evidence" value="ECO:0007669"/>
    <property type="project" value="UniProtKB-KW"/>
</dbReference>
<feature type="binding site" evidence="8">
    <location>
        <begin position="188"/>
        <end position="191"/>
    </location>
    <ligand>
        <name>ATP</name>
        <dbReference type="ChEBI" id="CHEBI:30616"/>
    </ligand>
</feature>
<evidence type="ECO:0000313" key="11">
    <source>
        <dbReference type="Proteomes" id="UP001220962"/>
    </source>
</evidence>
<dbReference type="SUPFAM" id="SSF52374">
    <property type="entry name" value="Nucleotidylyl transferase"/>
    <property type="match status" value="1"/>
</dbReference>
<feature type="binding site" evidence="8">
    <location>
        <position position="65"/>
    </location>
    <ligand>
        <name>beta-alanine</name>
        <dbReference type="ChEBI" id="CHEBI:57966"/>
    </ligand>
</feature>
<evidence type="ECO:0000313" key="9">
    <source>
        <dbReference type="EMBL" id="WDH81203.1"/>
    </source>
</evidence>
<name>A0AAX3MVV9_9BACL</name>
<dbReference type="AlphaFoldDB" id="A0AAX3MVV9"/>
<keyword evidence="3 8" id="KW-0436">Ligase</keyword>
<accession>A0AAX3MVV9</accession>
<dbReference type="InterPro" id="IPR042176">
    <property type="entry name" value="Pantoate_ligase_C"/>
</dbReference>
<dbReference type="GO" id="GO:0004592">
    <property type="term" value="F:pantoate-beta-alanine ligase activity"/>
    <property type="evidence" value="ECO:0007669"/>
    <property type="project" value="UniProtKB-UniRule"/>
</dbReference>
<evidence type="ECO:0000256" key="2">
    <source>
        <dbReference type="ARBA" id="ARBA00009256"/>
    </source>
</evidence>
<comment type="subcellular location">
    <subcellularLocation>
        <location evidence="8">Cytoplasm</location>
    </subcellularLocation>
</comment>
<feature type="binding site" evidence="8">
    <location>
        <position position="65"/>
    </location>
    <ligand>
        <name>(R)-pantoate</name>
        <dbReference type="ChEBI" id="CHEBI:15980"/>
    </ligand>
</feature>
<reference evidence="9 12" key="1">
    <citation type="submission" date="2023-02" db="EMBL/GenBank/DDBJ databases">
        <title>Pathogen: clinical or host-associated sample.</title>
        <authorList>
            <person name="Hergert J."/>
            <person name="Casey R."/>
            <person name="Wagner J."/>
            <person name="Young E.L."/>
            <person name="Oakeson K.F."/>
        </authorList>
    </citation>
    <scope>NUCLEOTIDE SEQUENCE</scope>
    <source>
        <strain evidence="10 12">2022CK-00829</strain>
        <strain evidence="9">2022CK-00830</strain>
    </source>
</reference>
<feature type="binding site" evidence="8">
    <location>
        <position position="157"/>
    </location>
    <ligand>
        <name>(R)-pantoate</name>
        <dbReference type="ChEBI" id="CHEBI:15980"/>
    </ligand>
</feature>
<dbReference type="NCBIfam" id="TIGR00018">
    <property type="entry name" value="panC"/>
    <property type="match status" value="1"/>
</dbReference>
<dbReference type="GO" id="GO:0015940">
    <property type="term" value="P:pantothenate biosynthetic process"/>
    <property type="evidence" value="ECO:0007669"/>
    <property type="project" value="UniProtKB-UniRule"/>
</dbReference>